<organism evidence="1 2">
    <name type="scientific">Talaromyces atroroseus</name>
    <dbReference type="NCBI Taxonomy" id="1441469"/>
    <lineage>
        <taxon>Eukaryota</taxon>
        <taxon>Fungi</taxon>
        <taxon>Dikarya</taxon>
        <taxon>Ascomycota</taxon>
        <taxon>Pezizomycotina</taxon>
        <taxon>Eurotiomycetes</taxon>
        <taxon>Eurotiomycetidae</taxon>
        <taxon>Eurotiales</taxon>
        <taxon>Trichocomaceae</taxon>
        <taxon>Talaromyces</taxon>
        <taxon>Talaromyces sect. Trachyspermi</taxon>
    </lineage>
</organism>
<sequence>MLLCSARSGTHLSYNPSSAQLDDFYANFKAGSNMLQALLHLSSTDDEVQELIWISVTVFPRPISIAKLRAFSAELTEWKGLLGTILLKYDVDFPLSEPQNLTWQMLHQLPIPPLPYSGIPMQLRLILSLYTFYVARTKWAMSSLSDDDDDDDGNPKFELETYFYFYQQLRLASTDLSSAKGNNNNTPEIDEQYHACESVKIGFSPLLYLAGHSCYRIPSWMEWVAHKLSQIGQEGLFNSQIYTMTLEALLHFEKLPSAANGAEMMHFATDRCKRRVSSLLIPCCNRRAYVAYYLYSYIRSDDSDHKNKSSKHSSSGGRGYDTIWEESGYFVSGKTRWGDSGGSGSCSHMSMVICDANETVNGPVTMRWLFNQPIFTHWAEWSFDQEFRLDRVLTDHIVGGSFDRTSEYRYEVCTVY</sequence>
<evidence type="ECO:0000313" key="1">
    <source>
        <dbReference type="EMBL" id="OKL57797.1"/>
    </source>
</evidence>
<dbReference type="EMBL" id="LFMY01000011">
    <property type="protein sequence ID" value="OKL57797.1"/>
    <property type="molecule type" value="Genomic_DNA"/>
</dbReference>
<dbReference type="RefSeq" id="XP_020117918.1">
    <property type="nucleotide sequence ID" value="XM_020262190.1"/>
</dbReference>
<protein>
    <submittedName>
        <fullName evidence="1">Uncharacterized protein</fullName>
    </submittedName>
</protein>
<gene>
    <name evidence="1" type="ORF">UA08_07268</name>
</gene>
<dbReference type="AlphaFoldDB" id="A0A225AWC5"/>
<dbReference type="GeneID" id="31007024"/>
<proteinExistence type="predicted"/>
<dbReference type="STRING" id="1441469.A0A225AWC5"/>
<evidence type="ECO:0000313" key="2">
    <source>
        <dbReference type="Proteomes" id="UP000214365"/>
    </source>
</evidence>
<name>A0A225AWC5_TALAT</name>
<keyword evidence="2" id="KW-1185">Reference proteome</keyword>
<reference evidence="1 2" key="1">
    <citation type="submission" date="2015-06" db="EMBL/GenBank/DDBJ databases">
        <title>Talaromyces atroroseus IBT 11181 draft genome.</title>
        <authorList>
            <person name="Rasmussen K.B."/>
            <person name="Rasmussen S."/>
            <person name="Petersen B."/>
            <person name="Sicheritz-Ponten T."/>
            <person name="Mortensen U.H."/>
            <person name="Thrane U."/>
        </authorList>
    </citation>
    <scope>NUCLEOTIDE SEQUENCE [LARGE SCALE GENOMIC DNA]</scope>
    <source>
        <strain evidence="1 2">IBT 11181</strain>
    </source>
</reference>
<comment type="caution">
    <text evidence="1">The sequence shown here is derived from an EMBL/GenBank/DDBJ whole genome shotgun (WGS) entry which is preliminary data.</text>
</comment>
<dbReference type="OrthoDB" id="5130013at2759"/>
<accession>A0A225AWC5</accession>
<dbReference type="Proteomes" id="UP000214365">
    <property type="component" value="Unassembled WGS sequence"/>
</dbReference>